<keyword evidence="2" id="KW-1185">Reference proteome</keyword>
<evidence type="ECO:0000313" key="2">
    <source>
        <dbReference type="Proteomes" id="UP000249390"/>
    </source>
</evidence>
<protein>
    <submittedName>
        <fullName evidence="1">Uncharacterized protein</fullName>
    </submittedName>
</protein>
<gene>
    <name evidence="1" type="ORF">DM860_003178</name>
</gene>
<dbReference type="PANTHER" id="PTHR35546:SF130">
    <property type="entry name" value="EXPRESSED PROTEIN"/>
    <property type="match status" value="1"/>
</dbReference>
<proteinExistence type="predicted"/>
<accession>A0A328D1L7</accession>
<dbReference type="InterPro" id="IPR055290">
    <property type="entry name" value="At3g26010-like"/>
</dbReference>
<organism evidence="1 2">
    <name type="scientific">Cuscuta australis</name>
    <dbReference type="NCBI Taxonomy" id="267555"/>
    <lineage>
        <taxon>Eukaryota</taxon>
        <taxon>Viridiplantae</taxon>
        <taxon>Streptophyta</taxon>
        <taxon>Embryophyta</taxon>
        <taxon>Tracheophyta</taxon>
        <taxon>Spermatophyta</taxon>
        <taxon>Magnoliopsida</taxon>
        <taxon>eudicotyledons</taxon>
        <taxon>Gunneridae</taxon>
        <taxon>Pentapetalae</taxon>
        <taxon>asterids</taxon>
        <taxon>lamiids</taxon>
        <taxon>Solanales</taxon>
        <taxon>Convolvulaceae</taxon>
        <taxon>Cuscuteae</taxon>
        <taxon>Cuscuta</taxon>
        <taxon>Cuscuta subgen. Grammica</taxon>
        <taxon>Cuscuta sect. Cleistogrammica</taxon>
    </lineage>
</organism>
<evidence type="ECO:0000313" key="1">
    <source>
        <dbReference type="EMBL" id="RAL39645.1"/>
    </source>
</evidence>
<dbReference type="EMBL" id="NQVE01000200">
    <property type="protein sequence ID" value="RAL39645.1"/>
    <property type="molecule type" value="Genomic_DNA"/>
</dbReference>
<dbReference type="AlphaFoldDB" id="A0A328D1L7"/>
<sequence>MVEYELQAKCYRRQLFLHPKVVNGQKLSISVDSLPCFKDLVIVVASCHNLVLCSESYDDEYDDGVYYLCNPYTKQWIQLPPAPSKGQAVLGMICDHPIVNNDDDVPKGLGGVGLKPRHFGSAALFRDQLAHHRFRVVRVPLPVFANDDDGEGGFQVEMLSCGGGDSGGWEWTVLGVVLPPRRPFIWKEHRIWVRKHGVDCNGLLHWLLGSSGQLLVYDPYTNVVKATVERPLEAVPMIFPLKLLGPSCGSIWATQYVPYFHPSYDWFIWQLSPDYDGWILTRRFKVVFVRGFFQMRLRSMALLDLLAIHPNNPNTRPAKALRMQLGAWI</sequence>
<dbReference type="Proteomes" id="UP000249390">
    <property type="component" value="Unassembled WGS sequence"/>
</dbReference>
<comment type="caution">
    <text evidence="1">The sequence shown here is derived from an EMBL/GenBank/DDBJ whole genome shotgun (WGS) entry which is preliminary data.</text>
</comment>
<dbReference type="PANTHER" id="PTHR35546">
    <property type="entry name" value="F-BOX PROTEIN INTERACTION DOMAIN PROTEIN-RELATED"/>
    <property type="match status" value="1"/>
</dbReference>
<name>A0A328D1L7_9ASTE</name>
<reference evidence="1 2" key="1">
    <citation type="submission" date="2018-06" db="EMBL/GenBank/DDBJ databases">
        <title>The Genome of Cuscuta australis (Dodder) Provides Insight into the Evolution of Plant Parasitism.</title>
        <authorList>
            <person name="Liu H."/>
        </authorList>
    </citation>
    <scope>NUCLEOTIDE SEQUENCE [LARGE SCALE GENOMIC DNA]</scope>
    <source>
        <strain evidence="2">cv. Yunnan</strain>
        <tissue evidence="1">Vines</tissue>
    </source>
</reference>